<dbReference type="SUPFAM" id="SSF46955">
    <property type="entry name" value="Putative DNA-binding domain"/>
    <property type="match status" value="1"/>
</dbReference>
<dbReference type="PANTHER" id="PTHR30204">
    <property type="entry name" value="REDOX-CYCLING DRUG-SENSING TRANSCRIPTIONAL ACTIVATOR SOXR"/>
    <property type="match status" value="1"/>
</dbReference>
<gene>
    <name evidence="6" type="ORF">IAB77_03425</name>
</gene>
<dbReference type="InterPro" id="IPR011256">
    <property type="entry name" value="Reg_factor_effector_dom_sf"/>
</dbReference>
<dbReference type="GO" id="GO:0003677">
    <property type="term" value="F:DNA binding"/>
    <property type="evidence" value="ECO:0007669"/>
    <property type="project" value="UniProtKB-KW"/>
</dbReference>
<keyword evidence="2" id="KW-0805">Transcription regulation</keyword>
<dbReference type="Pfam" id="PF13411">
    <property type="entry name" value="MerR_1"/>
    <property type="match status" value="1"/>
</dbReference>
<keyword evidence="4" id="KW-0804">Transcription</keyword>
<dbReference type="PROSITE" id="PS50937">
    <property type="entry name" value="HTH_MERR_2"/>
    <property type="match status" value="1"/>
</dbReference>
<dbReference type="InterPro" id="IPR047057">
    <property type="entry name" value="MerR_fam"/>
</dbReference>
<sequence>MKDLFTISEVSRSCGVSRATILRLESRGLLRPAYVDESSGYRYYDNNNVSWVMQVQLFLGMGLSYDDILLYYRTNGTSAELLARTDARLQMLQRACEEIRLRVKGGETMRFEYMDLPEYVCFARRFRGSTVEDSYRAMYGLYHEAVGRGYRLLASEPLFLVNERDDFIRGEFVPNAEVGITCCIPLDPAHAPEDAAVYPACRVFSCLYHGSYERRAEVFNAFGRKIREIGLSPAGPVRLLGLVAPYTSLSIPEDNYVTRLALPVE</sequence>
<evidence type="ECO:0000256" key="3">
    <source>
        <dbReference type="ARBA" id="ARBA00023125"/>
    </source>
</evidence>
<evidence type="ECO:0000313" key="7">
    <source>
        <dbReference type="Proteomes" id="UP000824262"/>
    </source>
</evidence>
<organism evidence="6 7">
    <name type="scientific">Candidatus Scatomorpha intestinavium</name>
    <dbReference type="NCBI Taxonomy" id="2840922"/>
    <lineage>
        <taxon>Bacteria</taxon>
        <taxon>Bacillati</taxon>
        <taxon>Bacillota</taxon>
        <taxon>Clostridia</taxon>
        <taxon>Eubacteriales</taxon>
        <taxon>Candidatus Scatomorpha</taxon>
    </lineage>
</organism>
<dbReference type="Proteomes" id="UP000824262">
    <property type="component" value="Unassembled WGS sequence"/>
</dbReference>
<dbReference type="Gene3D" id="1.10.1660.10">
    <property type="match status" value="1"/>
</dbReference>
<dbReference type="EMBL" id="DVGA01000036">
    <property type="protein sequence ID" value="HIQ78292.1"/>
    <property type="molecule type" value="Genomic_DNA"/>
</dbReference>
<dbReference type="AlphaFoldDB" id="A0A9D1CRZ1"/>
<keyword evidence="3" id="KW-0238">DNA-binding</keyword>
<dbReference type="GO" id="GO:0003700">
    <property type="term" value="F:DNA-binding transcription factor activity"/>
    <property type="evidence" value="ECO:0007669"/>
    <property type="project" value="InterPro"/>
</dbReference>
<keyword evidence="1" id="KW-0678">Repressor</keyword>
<name>A0A9D1CRZ1_9FIRM</name>
<comment type="caution">
    <text evidence="6">The sequence shown here is derived from an EMBL/GenBank/DDBJ whole genome shotgun (WGS) entry which is preliminary data.</text>
</comment>
<feature type="domain" description="HTH merR-type" evidence="5">
    <location>
        <begin position="4"/>
        <end position="74"/>
    </location>
</feature>
<accession>A0A9D1CRZ1</accession>
<evidence type="ECO:0000259" key="5">
    <source>
        <dbReference type="PROSITE" id="PS50937"/>
    </source>
</evidence>
<evidence type="ECO:0000256" key="1">
    <source>
        <dbReference type="ARBA" id="ARBA00022491"/>
    </source>
</evidence>
<dbReference type="PANTHER" id="PTHR30204:SF69">
    <property type="entry name" value="MERR-FAMILY TRANSCRIPTIONAL REGULATOR"/>
    <property type="match status" value="1"/>
</dbReference>
<proteinExistence type="predicted"/>
<evidence type="ECO:0000256" key="4">
    <source>
        <dbReference type="ARBA" id="ARBA00023163"/>
    </source>
</evidence>
<dbReference type="InterPro" id="IPR009061">
    <property type="entry name" value="DNA-bd_dom_put_sf"/>
</dbReference>
<dbReference type="Gene3D" id="3.20.80.10">
    <property type="entry name" value="Regulatory factor, effector binding domain"/>
    <property type="match status" value="1"/>
</dbReference>
<protein>
    <submittedName>
        <fullName evidence="6">MerR family transcriptional regulator</fullName>
    </submittedName>
</protein>
<evidence type="ECO:0000256" key="2">
    <source>
        <dbReference type="ARBA" id="ARBA00023015"/>
    </source>
</evidence>
<evidence type="ECO:0000313" key="6">
    <source>
        <dbReference type="EMBL" id="HIQ78292.1"/>
    </source>
</evidence>
<reference evidence="6" key="2">
    <citation type="journal article" date="2021" name="PeerJ">
        <title>Extensive microbial diversity within the chicken gut microbiome revealed by metagenomics and culture.</title>
        <authorList>
            <person name="Gilroy R."/>
            <person name="Ravi A."/>
            <person name="Getino M."/>
            <person name="Pursley I."/>
            <person name="Horton D.L."/>
            <person name="Alikhan N.F."/>
            <person name="Baker D."/>
            <person name="Gharbi K."/>
            <person name="Hall N."/>
            <person name="Watson M."/>
            <person name="Adriaenssens E.M."/>
            <person name="Foster-Nyarko E."/>
            <person name="Jarju S."/>
            <person name="Secka A."/>
            <person name="Antonio M."/>
            <person name="Oren A."/>
            <person name="Chaudhuri R.R."/>
            <person name="La Ragione R."/>
            <person name="Hildebrand F."/>
            <person name="Pallen M.J."/>
        </authorList>
    </citation>
    <scope>NUCLEOTIDE SEQUENCE</scope>
    <source>
        <strain evidence="6">ChiBcolR7-354</strain>
    </source>
</reference>
<dbReference type="InterPro" id="IPR000551">
    <property type="entry name" value="MerR-type_HTH_dom"/>
</dbReference>
<dbReference type="SMART" id="SM00422">
    <property type="entry name" value="HTH_MERR"/>
    <property type="match status" value="1"/>
</dbReference>
<reference evidence="6" key="1">
    <citation type="submission" date="2020-10" db="EMBL/GenBank/DDBJ databases">
        <authorList>
            <person name="Gilroy R."/>
        </authorList>
    </citation>
    <scope>NUCLEOTIDE SEQUENCE</scope>
    <source>
        <strain evidence="6">ChiBcolR7-354</strain>
    </source>
</reference>